<evidence type="ECO:0000256" key="1">
    <source>
        <dbReference type="ARBA" id="ARBA00004429"/>
    </source>
</evidence>
<keyword evidence="10" id="KW-1185">Reference proteome</keyword>
<dbReference type="InterPro" id="IPR006507">
    <property type="entry name" value="UPF0283"/>
</dbReference>
<dbReference type="InterPro" id="IPR021147">
    <property type="entry name" value="DUF697"/>
</dbReference>
<dbReference type="PANTHER" id="PTHR39342">
    <property type="entry name" value="UPF0283 MEMBRANE PROTEIN YCJF"/>
    <property type="match status" value="1"/>
</dbReference>
<dbReference type="GO" id="GO:0005886">
    <property type="term" value="C:plasma membrane"/>
    <property type="evidence" value="ECO:0007669"/>
    <property type="project" value="UniProtKB-SubCell"/>
</dbReference>
<dbReference type="Pfam" id="PF05128">
    <property type="entry name" value="DUF697"/>
    <property type="match status" value="1"/>
</dbReference>
<keyword evidence="3" id="KW-1003">Cell membrane</keyword>
<keyword evidence="5 8" id="KW-0812">Transmembrane</keyword>
<evidence type="ECO:0000256" key="5">
    <source>
        <dbReference type="ARBA" id="ARBA00022692"/>
    </source>
</evidence>
<dbReference type="NCBIfam" id="TIGR01620">
    <property type="entry name" value="hyp_HI0043"/>
    <property type="match status" value="1"/>
</dbReference>
<reference evidence="9 10" key="1">
    <citation type="submission" date="2016-10" db="EMBL/GenBank/DDBJ databases">
        <authorList>
            <person name="de Groot N.N."/>
        </authorList>
    </citation>
    <scope>NUCLEOTIDE SEQUENCE [LARGE SCALE GENOMIC DNA]</scope>
    <source>
        <strain evidence="9 10">DSM 17925</strain>
    </source>
</reference>
<keyword evidence="6 8" id="KW-1133">Transmembrane helix</keyword>
<evidence type="ECO:0000256" key="4">
    <source>
        <dbReference type="ARBA" id="ARBA00022519"/>
    </source>
</evidence>
<feature type="transmembrane region" description="Helical" evidence="8">
    <location>
        <begin position="86"/>
        <end position="107"/>
    </location>
</feature>
<evidence type="ECO:0000256" key="8">
    <source>
        <dbReference type="SAM" id="Phobius"/>
    </source>
</evidence>
<protein>
    <submittedName>
        <fullName evidence="9">Putative membrane protein</fullName>
    </submittedName>
</protein>
<dbReference type="EMBL" id="FOIZ01000001">
    <property type="protein sequence ID" value="SEV92658.1"/>
    <property type="molecule type" value="Genomic_DNA"/>
</dbReference>
<feature type="transmembrane region" description="Helical" evidence="8">
    <location>
        <begin position="56"/>
        <end position="74"/>
    </location>
</feature>
<evidence type="ECO:0000313" key="10">
    <source>
        <dbReference type="Proteomes" id="UP000199167"/>
    </source>
</evidence>
<sequence length="331" mass="35038">MSGPKGPVLIELEEASPRETPATVAPVPEIMDSPQGAAMQTVAAIAARRPSPLAKWFWSLLLTLLGFVVSLAAWDYVNALIARSPILGMLITALFVLFIAVLLAIAIRELAALGRLRRVDRIQRAAIDALSTHDLPAARGVIGELRTLYNKRDDAAWGTARLTELESDVLDADGLLGLAETTLLEPFDARATREVEAAARQVAMVTAIVPLALADVFTALTANLRMIRRIAEIYGGRAGTFGSWRLTRTVLTHLVATGAVAVGDDLISSIAGGGIVAKVSRRFGEGVINGALTARVGVAAIEVCRPLPFHASKRPSVTGLVKRALTGLFSG</sequence>
<evidence type="ECO:0000256" key="6">
    <source>
        <dbReference type="ARBA" id="ARBA00022989"/>
    </source>
</evidence>
<comment type="similarity">
    <text evidence="2">Belongs to the UPF0283 family.</text>
</comment>
<dbReference type="RefSeq" id="WP_089989322.1">
    <property type="nucleotide sequence ID" value="NZ_FOIZ01000001.1"/>
</dbReference>
<comment type="subcellular location">
    <subcellularLocation>
        <location evidence="1">Cell inner membrane</location>
        <topology evidence="1">Multi-pass membrane protein</topology>
    </subcellularLocation>
</comment>
<proteinExistence type="inferred from homology"/>
<organism evidence="9 10">
    <name type="scientific">Cognatiyoonia koreensis</name>
    <dbReference type="NCBI Taxonomy" id="364200"/>
    <lineage>
        <taxon>Bacteria</taxon>
        <taxon>Pseudomonadati</taxon>
        <taxon>Pseudomonadota</taxon>
        <taxon>Alphaproteobacteria</taxon>
        <taxon>Rhodobacterales</taxon>
        <taxon>Paracoccaceae</taxon>
        <taxon>Cognatiyoonia</taxon>
    </lineage>
</organism>
<name>A0A1I0MW62_9RHOB</name>
<dbReference type="Proteomes" id="UP000199167">
    <property type="component" value="Unassembled WGS sequence"/>
</dbReference>
<keyword evidence="4" id="KW-0997">Cell inner membrane</keyword>
<evidence type="ECO:0000256" key="2">
    <source>
        <dbReference type="ARBA" id="ARBA00008255"/>
    </source>
</evidence>
<dbReference type="AlphaFoldDB" id="A0A1I0MW62"/>
<dbReference type="OrthoDB" id="9816060at2"/>
<dbReference type="STRING" id="364200.SAMN04488515_0263"/>
<evidence type="ECO:0000256" key="7">
    <source>
        <dbReference type="ARBA" id="ARBA00023136"/>
    </source>
</evidence>
<gene>
    <name evidence="9" type="ORF">SAMN04488515_0263</name>
</gene>
<dbReference type="PANTHER" id="PTHR39342:SF1">
    <property type="entry name" value="UPF0283 MEMBRANE PROTEIN YCJF"/>
    <property type="match status" value="1"/>
</dbReference>
<evidence type="ECO:0000313" key="9">
    <source>
        <dbReference type="EMBL" id="SEV92658.1"/>
    </source>
</evidence>
<accession>A0A1I0MW62</accession>
<evidence type="ECO:0000256" key="3">
    <source>
        <dbReference type="ARBA" id="ARBA00022475"/>
    </source>
</evidence>
<keyword evidence="7 8" id="KW-0472">Membrane</keyword>